<keyword evidence="2" id="KW-1185">Reference proteome</keyword>
<dbReference type="RefSeq" id="WP_168006283.1">
    <property type="nucleotide sequence ID" value="NZ_JAATHJ010000009.1"/>
</dbReference>
<evidence type="ECO:0000313" key="2">
    <source>
        <dbReference type="Proteomes" id="UP000752012"/>
    </source>
</evidence>
<protein>
    <submittedName>
        <fullName evidence="1">DinB family protein</fullName>
    </submittedName>
</protein>
<proteinExistence type="predicted"/>
<name>A0A969TUR0_9BACI</name>
<sequence>MKEYTLAPVSSRESMHLLGGVIQTREKLLELIAELNEEDMHHQVSDFPSIAGYALHLAQIEWWWNQAVLRETSVTDEDRERFLFKEEQTIHCPVHIEKSFLLARLGEARIQTREYYYALSDQEFRRADKKPAGSKTEEVYSPEWVLWHLLHHESYHIGQMYMLRRWINGQREKWDHFNTPYLSL</sequence>
<dbReference type="Pfam" id="PF04978">
    <property type="entry name" value="MST"/>
    <property type="match status" value="1"/>
</dbReference>
<dbReference type="Gene3D" id="1.20.120.450">
    <property type="entry name" value="dinb family like domain"/>
    <property type="match status" value="1"/>
</dbReference>
<dbReference type="AlphaFoldDB" id="A0A969TUR0"/>
<dbReference type="InterPro" id="IPR034660">
    <property type="entry name" value="DinB/YfiT-like"/>
</dbReference>
<dbReference type="Proteomes" id="UP000752012">
    <property type="component" value="Unassembled WGS sequence"/>
</dbReference>
<dbReference type="SUPFAM" id="SSF109854">
    <property type="entry name" value="DinB/YfiT-like putative metalloenzymes"/>
    <property type="match status" value="1"/>
</dbReference>
<gene>
    <name evidence="1" type="ORF">HCN83_08370</name>
</gene>
<reference evidence="1 2" key="1">
    <citation type="submission" date="2020-03" db="EMBL/GenBank/DDBJ databases">
        <title>Assessment of the enzymatic potential of alkaline-tolerant lipase obtained from Bacillus luteus H11 (technogenic soil) for the bioremediation of saline soils contaminated with petroleum substances.</title>
        <authorList>
            <person name="Kalwasinska A."/>
        </authorList>
    </citation>
    <scope>NUCLEOTIDE SEQUENCE [LARGE SCALE GENOMIC DNA]</scope>
    <source>
        <strain evidence="1 2">H11</strain>
    </source>
</reference>
<comment type="caution">
    <text evidence="1">The sequence shown here is derived from an EMBL/GenBank/DDBJ whole genome shotgun (WGS) entry which is preliminary data.</text>
</comment>
<accession>A0A969TUR0</accession>
<dbReference type="InterPro" id="IPR007061">
    <property type="entry name" value="MST-like"/>
</dbReference>
<dbReference type="EMBL" id="JAATHJ010000009">
    <property type="protein sequence ID" value="NJP37600.1"/>
    <property type="molecule type" value="Genomic_DNA"/>
</dbReference>
<organism evidence="1 2">
    <name type="scientific">Alkalicoccus luteus</name>
    <dbReference type="NCBI Taxonomy" id="1237094"/>
    <lineage>
        <taxon>Bacteria</taxon>
        <taxon>Bacillati</taxon>
        <taxon>Bacillota</taxon>
        <taxon>Bacilli</taxon>
        <taxon>Bacillales</taxon>
        <taxon>Bacillaceae</taxon>
        <taxon>Alkalicoccus</taxon>
    </lineage>
</organism>
<evidence type="ECO:0000313" key="1">
    <source>
        <dbReference type="EMBL" id="NJP37600.1"/>
    </source>
</evidence>